<dbReference type="EMBL" id="JACHIF010000004">
    <property type="protein sequence ID" value="MBB5037986.1"/>
    <property type="molecule type" value="Genomic_DNA"/>
</dbReference>
<dbReference type="InterPro" id="IPR000212">
    <property type="entry name" value="DNA_helicase_UvrD/REP"/>
</dbReference>
<reference evidence="2 3" key="1">
    <citation type="submission" date="2020-08" db="EMBL/GenBank/DDBJ databases">
        <title>Genomic Encyclopedia of Type Strains, Phase IV (KMG-IV): sequencing the most valuable type-strain genomes for metagenomic binning, comparative biology and taxonomic classification.</title>
        <authorList>
            <person name="Goeker M."/>
        </authorList>
    </citation>
    <scope>NUCLEOTIDE SEQUENCE [LARGE SCALE GENOMIC DNA]</scope>
    <source>
        <strain evidence="2 3">DSM 12251</strain>
    </source>
</reference>
<evidence type="ECO:0000256" key="1">
    <source>
        <dbReference type="ARBA" id="ARBA00034923"/>
    </source>
</evidence>
<dbReference type="Proteomes" id="UP000534294">
    <property type="component" value="Unassembled WGS sequence"/>
</dbReference>
<protein>
    <recommendedName>
        <fullName evidence="1">DNA 3'-5' helicase II</fullName>
    </recommendedName>
</protein>
<keyword evidence="2" id="KW-0067">ATP-binding</keyword>
<evidence type="ECO:0000313" key="2">
    <source>
        <dbReference type="EMBL" id="MBB5037986.1"/>
    </source>
</evidence>
<dbReference type="AlphaFoldDB" id="A0A7W8DQI9"/>
<dbReference type="InterPro" id="IPR027417">
    <property type="entry name" value="P-loop_NTPase"/>
</dbReference>
<dbReference type="PANTHER" id="PTHR11070:SF2">
    <property type="entry name" value="ATP-DEPENDENT DNA HELICASE SRS2"/>
    <property type="match status" value="1"/>
</dbReference>
<keyword evidence="3" id="KW-1185">Reference proteome</keyword>
<dbReference type="GO" id="GO:0000725">
    <property type="term" value="P:recombinational repair"/>
    <property type="evidence" value="ECO:0007669"/>
    <property type="project" value="TreeGrafter"/>
</dbReference>
<sequence length="588" mass="66211">MTSGALNPIVANPAITAAEAAQTKVNSCLEAGRSFRLEAGAGAGKTYSLVAALKRLIAEKGEALIRTGQKVACITYTEAGRDEIAQEIEDHPAILVETIHAFSWGLLRQFQKSLRDIVNMMEDRRQKIEAGGGVESKLVDYDLGFFGVDDKRITLDHDDIPLFMAKLLKNTKFQRLLTQQFPVIFIDEYQDTDRDFMQAITDNFLSTGDGPLIGLFGDHWQTIYRSEYELADYPVEEIAKGSNFRSVAAIVNMLNNLRPELSQVVSDSKAKGEARFFHVNGYECERTDEAQSKGDVSADLARTIRENLMVRLESEGWNLAKTKVLMLTHNSLAKDLGYPSIAEIFKGRTAWFAKKEDPTIEFLIETLEPMCDAYLHSRYGEMFRLFGGQPGIVCHNDKISWREDMDELLRLRNESTIGSVIDHLRKTHRPQVPSRIVRKEEELAALGDNPIPEENKSLNRHSALRAVDYLELIELRKFVEGETMLATQHSVKGAEFENVLVVLGGGWNHYNWPLLFELLETKKLNNKNTKGYYRARNLFYVSVSRPMVRLAVLATQLLSDTALAAVTRLFGPDHVEMLDPASFPTSQS</sequence>
<dbReference type="GO" id="GO:0003677">
    <property type="term" value="F:DNA binding"/>
    <property type="evidence" value="ECO:0007669"/>
    <property type="project" value="InterPro"/>
</dbReference>
<comment type="caution">
    <text evidence="2">The sequence shown here is derived from an EMBL/GenBank/DDBJ whole genome shotgun (WGS) entry which is preliminary data.</text>
</comment>
<dbReference type="RefSeq" id="WP_184208385.1">
    <property type="nucleotide sequence ID" value="NZ_JACHIF010000004.1"/>
</dbReference>
<gene>
    <name evidence="2" type="ORF">HNQ64_002244</name>
</gene>
<keyword evidence="2" id="KW-0347">Helicase</keyword>
<dbReference type="SUPFAM" id="SSF52540">
    <property type="entry name" value="P-loop containing nucleoside triphosphate hydrolases"/>
    <property type="match status" value="1"/>
</dbReference>
<dbReference type="Pfam" id="PF13245">
    <property type="entry name" value="AAA_19"/>
    <property type="match status" value="1"/>
</dbReference>
<keyword evidence="2" id="KW-0378">Hydrolase</keyword>
<dbReference type="GO" id="GO:0016787">
    <property type="term" value="F:hydrolase activity"/>
    <property type="evidence" value="ECO:0007669"/>
    <property type="project" value="UniProtKB-KW"/>
</dbReference>
<dbReference type="GO" id="GO:0005524">
    <property type="term" value="F:ATP binding"/>
    <property type="evidence" value="ECO:0007669"/>
    <property type="project" value="InterPro"/>
</dbReference>
<keyword evidence="2" id="KW-0547">Nucleotide-binding</keyword>
<accession>A0A7W8DQI9</accession>
<dbReference type="PANTHER" id="PTHR11070">
    <property type="entry name" value="UVRD / RECB / PCRA DNA HELICASE FAMILY MEMBER"/>
    <property type="match status" value="1"/>
</dbReference>
<organism evidence="2 3">
    <name type="scientific">Prosthecobacter dejongeii</name>
    <dbReference type="NCBI Taxonomy" id="48465"/>
    <lineage>
        <taxon>Bacteria</taxon>
        <taxon>Pseudomonadati</taxon>
        <taxon>Verrucomicrobiota</taxon>
        <taxon>Verrucomicrobiia</taxon>
        <taxon>Verrucomicrobiales</taxon>
        <taxon>Verrucomicrobiaceae</taxon>
        <taxon>Prosthecobacter</taxon>
    </lineage>
</organism>
<evidence type="ECO:0000313" key="3">
    <source>
        <dbReference type="Proteomes" id="UP000534294"/>
    </source>
</evidence>
<dbReference type="GO" id="GO:0043138">
    <property type="term" value="F:3'-5' DNA helicase activity"/>
    <property type="evidence" value="ECO:0007669"/>
    <property type="project" value="TreeGrafter"/>
</dbReference>
<proteinExistence type="predicted"/>
<dbReference type="Gene3D" id="3.40.50.300">
    <property type="entry name" value="P-loop containing nucleotide triphosphate hydrolases"/>
    <property type="match status" value="2"/>
</dbReference>
<name>A0A7W8DQI9_9BACT</name>